<dbReference type="GO" id="GO:0043022">
    <property type="term" value="F:ribosome binding"/>
    <property type="evidence" value="ECO:0007669"/>
    <property type="project" value="InterPro"/>
</dbReference>
<dbReference type="EMBL" id="JAKKPZ010000015">
    <property type="protein sequence ID" value="KAI1713504.1"/>
    <property type="molecule type" value="Genomic_DNA"/>
</dbReference>
<evidence type="ECO:0000256" key="2">
    <source>
        <dbReference type="ARBA" id="ARBA00022540"/>
    </source>
</evidence>
<dbReference type="Gene3D" id="1.25.40.250">
    <property type="entry name" value="ARM repeat, domain 1"/>
    <property type="match status" value="1"/>
</dbReference>
<dbReference type="InterPro" id="IPR036388">
    <property type="entry name" value="WH-like_DNA-bd_sf"/>
</dbReference>
<dbReference type="GO" id="GO:0003723">
    <property type="term" value="F:RNA binding"/>
    <property type="evidence" value="ECO:0007669"/>
    <property type="project" value="UniProtKB-UniRule"/>
</dbReference>
<proteinExistence type="inferred from homology"/>
<dbReference type="FunFam" id="1.25.40.250:FF:000008">
    <property type="entry name" value="Eukaryotic translation initiation factor 3 subunit K"/>
    <property type="match status" value="1"/>
</dbReference>
<reference evidence="6" key="1">
    <citation type="submission" date="2022-01" db="EMBL/GenBank/DDBJ databases">
        <title>Genome Sequence Resource for Two Populations of Ditylenchus destructor, the Migratory Endoparasitic Phytonematode.</title>
        <authorList>
            <person name="Zhang H."/>
            <person name="Lin R."/>
            <person name="Xie B."/>
        </authorList>
    </citation>
    <scope>NUCLEOTIDE SEQUENCE</scope>
    <source>
        <strain evidence="6">BazhouSP</strain>
    </source>
</reference>
<evidence type="ECO:0000256" key="1">
    <source>
        <dbReference type="ARBA" id="ARBA00022490"/>
    </source>
</evidence>
<keyword evidence="7" id="KW-1185">Reference proteome</keyword>
<name>A0AAD4N3C0_9BILA</name>
<dbReference type="Gene3D" id="1.10.10.10">
    <property type="entry name" value="Winged helix-like DNA-binding domain superfamily/Winged helix DNA-binding domain"/>
    <property type="match status" value="1"/>
</dbReference>
<dbReference type="HAMAP" id="MF_03010">
    <property type="entry name" value="eIF3k"/>
    <property type="match status" value="1"/>
</dbReference>
<dbReference type="GO" id="GO:0033290">
    <property type="term" value="C:eukaryotic 48S preinitiation complex"/>
    <property type="evidence" value="ECO:0007669"/>
    <property type="project" value="UniProtKB-UniRule"/>
</dbReference>
<dbReference type="InterPro" id="IPR000717">
    <property type="entry name" value="PCI_dom"/>
</dbReference>
<comment type="subcellular location">
    <subcellularLocation>
        <location evidence="4">Cytoplasm</location>
    </subcellularLocation>
</comment>
<evidence type="ECO:0000259" key="5">
    <source>
        <dbReference type="PROSITE" id="PS50250"/>
    </source>
</evidence>
<dbReference type="FunFam" id="1.10.10.10:FF:000212">
    <property type="entry name" value="Eukaryotic translation initiation factor 3 subunit K"/>
    <property type="match status" value="1"/>
</dbReference>
<keyword evidence="2 4" id="KW-0396">Initiation factor</keyword>
<protein>
    <recommendedName>
        <fullName evidence="4">Eukaryotic translation initiation factor 3 subunit K</fullName>
        <shortName evidence="4">eIF3k</shortName>
    </recommendedName>
    <alternativeName>
        <fullName evidence="4">eIF-3 p25</fullName>
    </alternativeName>
</protein>
<dbReference type="GO" id="GO:0001732">
    <property type="term" value="P:formation of cytoplasmic translation initiation complex"/>
    <property type="evidence" value="ECO:0007669"/>
    <property type="project" value="UniProtKB-UniRule"/>
</dbReference>
<comment type="subunit">
    <text evidence="4">Component of the eukaryotic translation initiation factor 3 (eIF-3) complex.</text>
</comment>
<dbReference type="InterPro" id="IPR033464">
    <property type="entry name" value="CSN8_PSD8_EIF3K"/>
</dbReference>
<dbReference type="Pfam" id="PF10075">
    <property type="entry name" value="CSN8_PSD8_EIF3K"/>
    <property type="match status" value="1"/>
</dbReference>
<organism evidence="6 7">
    <name type="scientific">Ditylenchus destructor</name>
    <dbReference type="NCBI Taxonomy" id="166010"/>
    <lineage>
        <taxon>Eukaryota</taxon>
        <taxon>Metazoa</taxon>
        <taxon>Ecdysozoa</taxon>
        <taxon>Nematoda</taxon>
        <taxon>Chromadorea</taxon>
        <taxon>Rhabditida</taxon>
        <taxon>Tylenchina</taxon>
        <taxon>Tylenchomorpha</taxon>
        <taxon>Sphaerularioidea</taxon>
        <taxon>Anguinidae</taxon>
        <taxon>Anguininae</taxon>
        <taxon>Ditylenchus</taxon>
    </lineage>
</organism>
<dbReference type="Proteomes" id="UP001201812">
    <property type="component" value="Unassembled WGS sequence"/>
</dbReference>
<dbReference type="InterPro" id="IPR016020">
    <property type="entry name" value="Transl_init_fac_sub12_N_euk"/>
</dbReference>
<comment type="function">
    <text evidence="4">Component of the eukaryotic translation initiation factor 3 (eIF-3) complex, which is involved in protein synthesis of a specialized repertoire of mRNAs and, together with other initiation factors, stimulates binding of mRNA and methionyl-tRNAi to the 40S ribosome. The eIF-3 complex specifically targets and initiates translation of a subset of mRNAs involved in cell proliferation.</text>
</comment>
<comment type="similarity">
    <text evidence="4">Belongs to the eIF-3 subunit K family.</text>
</comment>
<accession>A0AAD4N3C0</accession>
<evidence type="ECO:0000256" key="3">
    <source>
        <dbReference type="ARBA" id="ARBA00022917"/>
    </source>
</evidence>
<dbReference type="GO" id="GO:0003743">
    <property type="term" value="F:translation initiation factor activity"/>
    <property type="evidence" value="ECO:0007669"/>
    <property type="project" value="UniProtKB-UniRule"/>
</dbReference>
<dbReference type="AlphaFoldDB" id="A0AAD4N3C0"/>
<evidence type="ECO:0000256" key="4">
    <source>
        <dbReference type="HAMAP-Rule" id="MF_03010"/>
    </source>
</evidence>
<gene>
    <name evidence="6" type="ORF">DdX_09019</name>
</gene>
<evidence type="ECO:0000313" key="7">
    <source>
        <dbReference type="Proteomes" id="UP001201812"/>
    </source>
</evidence>
<dbReference type="GO" id="GO:0005852">
    <property type="term" value="C:eukaryotic translation initiation factor 3 complex"/>
    <property type="evidence" value="ECO:0007669"/>
    <property type="project" value="UniProtKB-UniRule"/>
</dbReference>
<dbReference type="PANTHER" id="PTHR13022">
    <property type="entry name" value="EUKARYOTIC TRANSLATION INITIATION FACTOR 3 SUBUNIT 11"/>
    <property type="match status" value="1"/>
</dbReference>
<dbReference type="GO" id="GO:0006446">
    <property type="term" value="P:regulation of translational initiation"/>
    <property type="evidence" value="ECO:0007669"/>
    <property type="project" value="InterPro"/>
</dbReference>
<feature type="domain" description="PCI" evidence="5">
    <location>
        <begin position="42"/>
        <end position="209"/>
    </location>
</feature>
<keyword evidence="1 4" id="KW-0963">Cytoplasm</keyword>
<comment type="caution">
    <text evidence="6">The sequence shown here is derived from an EMBL/GenBank/DDBJ whole genome shotgun (WGS) entry which is preliminary data.</text>
</comment>
<dbReference type="SUPFAM" id="SSF46785">
    <property type="entry name" value="Winged helix' DNA-binding domain"/>
    <property type="match status" value="1"/>
</dbReference>
<dbReference type="PROSITE" id="PS50250">
    <property type="entry name" value="PCI"/>
    <property type="match status" value="1"/>
</dbReference>
<dbReference type="InterPro" id="IPR036390">
    <property type="entry name" value="WH_DNA-bd_sf"/>
</dbReference>
<dbReference type="GO" id="GO:0016282">
    <property type="term" value="C:eukaryotic 43S preinitiation complex"/>
    <property type="evidence" value="ECO:0007669"/>
    <property type="project" value="UniProtKB-UniRule"/>
</dbReference>
<keyword evidence="3 4" id="KW-0648">Protein biosynthesis</keyword>
<evidence type="ECO:0000313" key="6">
    <source>
        <dbReference type="EMBL" id="KAI1713504.1"/>
    </source>
</evidence>
<dbReference type="InterPro" id="IPR009374">
    <property type="entry name" value="eIF3k"/>
</dbReference>
<sequence>MTNFDDVKDEIEGEIVGVNRYNPNNIDKLEACITLMVKENKYDKDVLLTTLKLYQFNPDRYKESYVCQILLKTMMVFPRNDYALAKYLVDSDRVNESVELRRIIEIGAMLESCDFSLFWRLLRNEYKIIDPIIGFEDAVRIYACRTVSVTFQSIDKVQLARLLGNISDQLLASYAKAYKWELRQNAKGACDYFIQNHEDKIKSRNIEEKLRFEQCVEVMKN</sequence>
<dbReference type="InterPro" id="IPR016024">
    <property type="entry name" value="ARM-type_fold"/>
</dbReference>
<dbReference type="PANTHER" id="PTHR13022:SF0">
    <property type="entry name" value="EUKARYOTIC TRANSLATION INITIATION FACTOR 3 SUBUNIT K"/>
    <property type="match status" value="1"/>
</dbReference>
<dbReference type="SUPFAM" id="SSF48371">
    <property type="entry name" value="ARM repeat"/>
    <property type="match status" value="1"/>
</dbReference>